<accession>A0A7U2HWS9</accession>
<dbReference type="AlphaFoldDB" id="A0A7U2HWS9"/>
<protein>
    <submittedName>
        <fullName evidence="1">Uncharacterized protein</fullName>
    </submittedName>
</protein>
<sequence length="61" mass="6647">MLLRLSPALYLQASTPTFQISSTDAYTWHASINVDDMGAVHHAPMAKEKAHQGNGYSPMST</sequence>
<dbReference type="VEuPathDB" id="FungiDB:JI435_004560"/>
<dbReference type="RefSeq" id="XP_001791141.1">
    <property type="nucleotide sequence ID" value="XM_001791089.1"/>
</dbReference>
<reference evidence="2" key="1">
    <citation type="journal article" date="2021" name="BMC Genomics">
        <title>Chromosome-level genome assembly and manually-curated proteome of model necrotroph Parastagonospora nodorum Sn15 reveals a genome-wide trove of candidate effector homologs, and redundancy of virulence-related functions within an accessory chromosome.</title>
        <authorList>
            <person name="Bertazzoni S."/>
            <person name="Jones D.A.B."/>
            <person name="Phan H.T."/>
            <person name="Tan K.-C."/>
            <person name="Hane J.K."/>
        </authorList>
    </citation>
    <scope>NUCLEOTIDE SEQUENCE [LARGE SCALE GENOMIC DNA]</scope>
    <source>
        <strain evidence="2">SN15 / ATCC MYA-4574 / FGSC 10173)</strain>
    </source>
</reference>
<evidence type="ECO:0000313" key="1">
    <source>
        <dbReference type="EMBL" id="QRC90942.1"/>
    </source>
</evidence>
<dbReference type="Proteomes" id="UP000663193">
    <property type="component" value="Chromosome 1"/>
</dbReference>
<keyword evidence="2" id="KW-1185">Reference proteome</keyword>
<dbReference type="KEGG" id="pno:SNOG_00456"/>
<dbReference type="EMBL" id="CP069023">
    <property type="protein sequence ID" value="QRC90942.1"/>
    <property type="molecule type" value="Genomic_DNA"/>
</dbReference>
<proteinExistence type="predicted"/>
<evidence type="ECO:0000313" key="2">
    <source>
        <dbReference type="Proteomes" id="UP000663193"/>
    </source>
</evidence>
<organism evidence="1 2">
    <name type="scientific">Phaeosphaeria nodorum (strain SN15 / ATCC MYA-4574 / FGSC 10173)</name>
    <name type="common">Glume blotch fungus</name>
    <name type="synonym">Parastagonospora nodorum</name>
    <dbReference type="NCBI Taxonomy" id="321614"/>
    <lineage>
        <taxon>Eukaryota</taxon>
        <taxon>Fungi</taxon>
        <taxon>Dikarya</taxon>
        <taxon>Ascomycota</taxon>
        <taxon>Pezizomycotina</taxon>
        <taxon>Dothideomycetes</taxon>
        <taxon>Pleosporomycetidae</taxon>
        <taxon>Pleosporales</taxon>
        <taxon>Pleosporineae</taxon>
        <taxon>Phaeosphaeriaceae</taxon>
        <taxon>Parastagonospora</taxon>
    </lineage>
</organism>
<gene>
    <name evidence="1" type="ORF">JI435_004560</name>
</gene>
<name>A0A7U2HWS9_PHANO</name>